<evidence type="ECO:0000313" key="2">
    <source>
        <dbReference type="EMBL" id="KFI20231.1"/>
    </source>
</evidence>
<dbReference type="AlphaFoldDB" id="A0A0E2Z4U6"/>
<dbReference type="Proteomes" id="UP000028839">
    <property type="component" value="Unassembled WGS sequence"/>
</dbReference>
<keyword evidence="1" id="KW-0812">Transmembrane</keyword>
<sequence length="518" mass="57716">MDADALGAFRYTQDIVQAIFDGIPIAWSWQEAPRYFPDLIISTVAYLLAFGDPAKWGILFSLLNLGLLYGATLLLLWAYGIAESRRRPIACSFMLGCLVCAAVSPFFAQQWLAPTHHNGLLPLAVLFYAAPSICARFNDRAAREVGILGFSVIFGLAIHADLIFLAWVCGPLFAAWLVLALLRKGNIQTFVLCGMILGLSLGIAGTANIIVELLPFVAIHSGDNLLEQFPGSMEEMIARFYTLGQVYMHPGSFSLLTIQVLAALVCLATLRRSRRSDDKKKEQPMEVFMAVLFFTTTALLPVAMIITGKLSPHYYFYSFVIAVLVIAINRTVFSEHSGTGPLRFRELFIGGAAAIAVLLLFPKAIAVQAKPPAFTMLTNALTELHSQGKIGKHGLAHYQMAYPVTARTPFYVGAIANDARPWLWMNNAYGYWNWDKGCPALRPFSFIITAQKLRYRIPPEALQKIFGKPSNIMKVESQEGYEIWLYPQEIGLKETLFYLFIWRSMEVKGVPMDRIKNC</sequence>
<feature type="transmembrane region" description="Helical" evidence="1">
    <location>
        <begin position="344"/>
        <end position="361"/>
    </location>
</feature>
<comment type="caution">
    <text evidence="2">The sequence shown here is derived from an EMBL/GenBank/DDBJ whole genome shotgun (WGS) entry which is preliminary data.</text>
</comment>
<proteinExistence type="predicted"/>
<gene>
    <name evidence="2" type="ORF">IB75_03740</name>
</gene>
<feature type="transmembrane region" description="Helical" evidence="1">
    <location>
        <begin position="164"/>
        <end position="182"/>
    </location>
</feature>
<dbReference type="EMBL" id="JPGN01000023">
    <property type="protein sequence ID" value="KFI20231.1"/>
    <property type="molecule type" value="Genomic_DNA"/>
</dbReference>
<feature type="transmembrane region" description="Helical" evidence="1">
    <location>
        <begin position="246"/>
        <end position="267"/>
    </location>
</feature>
<keyword evidence="1" id="KW-1133">Transmembrane helix</keyword>
<reference evidence="2 3" key="1">
    <citation type="submission" date="2014-07" db="EMBL/GenBank/DDBJ databases">
        <title>Comparative analysis of Nitrosococcus oceani genome inventories of strains from Pacific and Atlantic gyres.</title>
        <authorList>
            <person name="Lim C.K."/>
            <person name="Wang L."/>
            <person name="Sayavedra-Soto L.A."/>
            <person name="Klotz M.G."/>
        </authorList>
    </citation>
    <scope>NUCLEOTIDE SEQUENCE [LARGE SCALE GENOMIC DNA]</scope>
    <source>
        <strain evidence="2 3">C-27</strain>
    </source>
</reference>
<evidence type="ECO:0000313" key="3">
    <source>
        <dbReference type="Proteomes" id="UP000028839"/>
    </source>
</evidence>
<feature type="transmembrane region" description="Helical" evidence="1">
    <location>
        <begin position="314"/>
        <end position="332"/>
    </location>
</feature>
<evidence type="ECO:0000256" key="1">
    <source>
        <dbReference type="SAM" id="Phobius"/>
    </source>
</evidence>
<protein>
    <submittedName>
        <fullName evidence="2">Uncharacterized protein</fullName>
    </submittedName>
</protein>
<feature type="transmembrane region" description="Helical" evidence="1">
    <location>
        <begin position="56"/>
        <end position="77"/>
    </location>
</feature>
<feature type="transmembrane region" description="Helical" evidence="1">
    <location>
        <begin position="89"/>
        <end position="107"/>
    </location>
</feature>
<accession>A0A0E2Z4U6</accession>
<dbReference type="HOGENOM" id="CLU_502339_0_0_6"/>
<keyword evidence="1" id="KW-0472">Membrane</keyword>
<feature type="transmembrane region" description="Helical" evidence="1">
    <location>
        <begin position="189"/>
        <end position="211"/>
    </location>
</feature>
<dbReference type="OrthoDB" id="9774675at2"/>
<name>A0A0E2Z4U6_9GAMM</name>
<organism evidence="2 3">
    <name type="scientific">Nitrosococcus oceani C-27</name>
    <dbReference type="NCBI Taxonomy" id="314279"/>
    <lineage>
        <taxon>Bacteria</taxon>
        <taxon>Pseudomonadati</taxon>
        <taxon>Pseudomonadota</taxon>
        <taxon>Gammaproteobacteria</taxon>
        <taxon>Chromatiales</taxon>
        <taxon>Chromatiaceae</taxon>
        <taxon>Nitrosococcus</taxon>
    </lineage>
</organism>
<feature type="transmembrane region" description="Helical" evidence="1">
    <location>
        <begin position="287"/>
        <end position="308"/>
    </location>
</feature>